<feature type="domain" description="Protein kinase" evidence="2">
    <location>
        <begin position="1"/>
        <end position="97"/>
    </location>
</feature>
<dbReference type="Gramene" id="AET4Gv20537800.29">
    <property type="protein sequence ID" value="AET4Gv20537800.29"/>
    <property type="gene ID" value="AET4Gv20537800"/>
</dbReference>
<feature type="transmembrane region" description="Helical" evidence="1">
    <location>
        <begin position="96"/>
        <end position="113"/>
    </location>
</feature>
<dbReference type="PANTHER" id="PTHR24348">
    <property type="entry name" value="SERINE/THREONINE-PROTEIN KINASE UNC-51-RELATED"/>
    <property type="match status" value="1"/>
</dbReference>
<dbReference type="GO" id="GO:0004674">
    <property type="term" value="F:protein serine/threonine kinase activity"/>
    <property type="evidence" value="ECO:0007669"/>
    <property type="project" value="InterPro"/>
</dbReference>
<name>A0A453IEM9_AEGTS</name>
<evidence type="ECO:0000313" key="3">
    <source>
        <dbReference type="EnsemblPlants" id="AET4Gv20537800.29"/>
    </source>
</evidence>
<reference evidence="3" key="3">
    <citation type="journal article" date="2017" name="Nature">
        <title>Genome sequence of the progenitor of the wheat D genome Aegilops tauschii.</title>
        <authorList>
            <person name="Luo M.C."/>
            <person name="Gu Y.Q."/>
            <person name="Puiu D."/>
            <person name="Wang H."/>
            <person name="Twardziok S.O."/>
            <person name="Deal K.R."/>
            <person name="Huo N."/>
            <person name="Zhu T."/>
            <person name="Wang L."/>
            <person name="Wang Y."/>
            <person name="McGuire P.E."/>
            <person name="Liu S."/>
            <person name="Long H."/>
            <person name="Ramasamy R.K."/>
            <person name="Rodriguez J.C."/>
            <person name="Van S.L."/>
            <person name="Yuan L."/>
            <person name="Wang Z."/>
            <person name="Xia Z."/>
            <person name="Xiao L."/>
            <person name="Anderson O.D."/>
            <person name="Ouyang S."/>
            <person name="Liang Y."/>
            <person name="Zimin A.V."/>
            <person name="Pertea G."/>
            <person name="Qi P."/>
            <person name="Bennetzen J.L."/>
            <person name="Dai X."/>
            <person name="Dawson M.W."/>
            <person name="Muller H.G."/>
            <person name="Kugler K."/>
            <person name="Rivarola-Duarte L."/>
            <person name="Spannagl M."/>
            <person name="Mayer K.F.X."/>
            <person name="Lu F.H."/>
            <person name="Bevan M.W."/>
            <person name="Leroy P."/>
            <person name="Li P."/>
            <person name="You F.M."/>
            <person name="Sun Q."/>
            <person name="Liu Z."/>
            <person name="Lyons E."/>
            <person name="Wicker T."/>
            <person name="Salzberg S.L."/>
            <person name="Devos K.M."/>
            <person name="Dvorak J."/>
        </authorList>
    </citation>
    <scope>NUCLEOTIDE SEQUENCE [LARGE SCALE GENOMIC DNA]</scope>
    <source>
        <strain evidence="3">cv. AL8/78</strain>
    </source>
</reference>
<keyword evidence="1" id="KW-0472">Membrane</keyword>
<protein>
    <recommendedName>
        <fullName evidence="2">Protein kinase domain-containing protein</fullName>
    </recommendedName>
</protein>
<dbReference type="AlphaFoldDB" id="A0A453IEM9"/>
<evidence type="ECO:0000313" key="4">
    <source>
        <dbReference type="Proteomes" id="UP000015105"/>
    </source>
</evidence>
<dbReference type="EnsemblPlants" id="AET4Gv20537800.29">
    <property type="protein sequence ID" value="AET4Gv20537800.29"/>
    <property type="gene ID" value="AET4Gv20537800"/>
</dbReference>
<dbReference type="InterPro" id="IPR045269">
    <property type="entry name" value="Atg1-like"/>
</dbReference>
<reference evidence="4" key="2">
    <citation type="journal article" date="2017" name="Nat. Plants">
        <title>The Aegilops tauschii genome reveals multiple impacts of transposons.</title>
        <authorList>
            <person name="Zhao G."/>
            <person name="Zou C."/>
            <person name="Li K."/>
            <person name="Wang K."/>
            <person name="Li T."/>
            <person name="Gao L."/>
            <person name="Zhang X."/>
            <person name="Wang H."/>
            <person name="Yang Z."/>
            <person name="Liu X."/>
            <person name="Jiang W."/>
            <person name="Mao L."/>
            <person name="Kong X."/>
            <person name="Jiao Y."/>
            <person name="Jia J."/>
        </authorList>
    </citation>
    <scope>NUCLEOTIDE SEQUENCE [LARGE SCALE GENOMIC DNA]</scope>
    <source>
        <strain evidence="4">cv. AL8/78</strain>
    </source>
</reference>
<dbReference type="GO" id="GO:0010506">
    <property type="term" value="P:regulation of autophagy"/>
    <property type="evidence" value="ECO:0007669"/>
    <property type="project" value="InterPro"/>
</dbReference>
<dbReference type="PANTHER" id="PTHR24348:SF68">
    <property type="entry name" value="SERINE_THREONINE-PROTEIN KINASE ATG1C"/>
    <property type="match status" value="1"/>
</dbReference>
<dbReference type="InterPro" id="IPR011009">
    <property type="entry name" value="Kinase-like_dom_sf"/>
</dbReference>
<dbReference type="PROSITE" id="PS50011">
    <property type="entry name" value="PROTEIN_KINASE_DOM"/>
    <property type="match status" value="1"/>
</dbReference>
<reference evidence="3" key="5">
    <citation type="journal article" date="2021" name="G3 (Bethesda)">
        <title>Aegilops tauschii genome assembly Aet v5.0 features greater sequence contiguity and improved annotation.</title>
        <authorList>
            <person name="Wang L."/>
            <person name="Zhu T."/>
            <person name="Rodriguez J.C."/>
            <person name="Deal K.R."/>
            <person name="Dubcovsky J."/>
            <person name="McGuire P.E."/>
            <person name="Lux T."/>
            <person name="Spannagl M."/>
            <person name="Mayer K.F.X."/>
            <person name="Baldrich P."/>
            <person name="Meyers B.C."/>
            <person name="Huo N."/>
            <person name="Gu Y.Q."/>
            <person name="Zhou H."/>
            <person name="Devos K.M."/>
            <person name="Bennetzen J.L."/>
            <person name="Unver T."/>
            <person name="Budak H."/>
            <person name="Gulick P.J."/>
            <person name="Galiba G."/>
            <person name="Kalapos B."/>
            <person name="Nelson D.R."/>
            <person name="Li P."/>
            <person name="You F.M."/>
            <person name="Luo M.C."/>
            <person name="Dvorak J."/>
        </authorList>
    </citation>
    <scope>NUCLEOTIDE SEQUENCE [LARGE SCALE GENOMIC DNA]</scope>
    <source>
        <strain evidence="3">cv. AL8/78</strain>
    </source>
</reference>
<sequence length="118" mass="13619">MAPEVMQAQKYDAKADLWSVGIILYQLVTGSPPFNGDSQIQLMKNILKSGQLRFPSDCELSHDCIDLCRKLLRISSGTNHCLYFIQKQFYASSRQFLTSLFILLLLVFFWHKYCYLVG</sequence>
<dbReference type="GO" id="GO:0005737">
    <property type="term" value="C:cytoplasm"/>
    <property type="evidence" value="ECO:0007669"/>
    <property type="project" value="TreeGrafter"/>
</dbReference>
<keyword evidence="1" id="KW-1133">Transmembrane helix</keyword>
<dbReference type="Gene3D" id="1.10.510.10">
    <property type="entry name" value="Transferase(Phosphotransferase) domain 1"/>
    <property type="match status" value="1"/>
</dbReference>
<proteinExistence type="predicted"/>
<evidence type="ECO:0000256" key="1">
    <source>
        <dbReference type="SAM" id="Phobius"/>
    </source>
</evidence>
<accession>A0A453IEM9</accession>
<reference evidence="4" key="1">
    <citation type="journal article" date="2014" name="Science">
        <title>Ancient hybridizations among the ancestral genomes of bread wheat.</title>
        <authorList>
            <consortium name="International Wheat Genome Sequencing Consortium,"/>
            <person name="Marcussen T."/>
            <person name="Sandve S.R."/>
            <person name="Heier L."/>
            <person name="Spannagl M."/>
            <person name="Pfeifer M."/>
            <person name="Jakobsen K.S."/>
            <person name="Wulff B.B."/>
            <person name="Steuernagel B."/>
            <person name="Mayer K.F."/>
            <person name="Olsen O.A."/>
        </authorList>
    </citation>
    <scope>NUCLEOTIDE SEQUENCE [LARGE SCALE GENOMIC DNA]</scope>
    <source>
        <strain evidence="4">cv. AL8/78</strain>
    </source>
</reference>
<dbReference type="SUPFAM" id="SSF56112">
    <property type="entry name" value="Protein kinase-like (PK-like)"/>
    <property type="match status" value="1"/>
</dbReference>
<reference evidence="3" key="4">
    <citation type="submission" date="2019-03" db="UniProtKB">
        <authorList>
            <consortium name="EnsemblPlants"/>
        </authorList>
    </citation>
    <scope>IDENTIFICATION</scope>
</reference>
<evidence type="ECO:0000259" key="2">
    <source>
        <dbReference type="PROSITE" id="PS50011"/>
    </source>
</evidence>
<organism evidence="3 4">
    <name type="scientific">Aegilops tauschii subsp. strangulata</name>
    <name type="common">Goatgrass</name>
    <dbReference type="NCBI Taxonomy" id="200361"/>
    <lineage>
        <taxon>Eukaryota</taxon>
        <taxon>Viridiplantae</taxon>
        <taxon>Streptophyta</taxon>
        <taxon>Embryophyta</taxon>
        <taxon>Tracheophyta</taxon>
        <taxon>Spermatophyta</taxon>
        <taxon>Magnoliopsida</taxon>
        <taxon>Liliopsida</taxon>
        <taxon>Poales</taxon>
        <taxon>Poaceae</taxon>
        <taxon>BOP clade</taxon>
        <taxon>Pooideae</taxon>
        <taxon>Triticodae</taxon>
        <taxon>Triticeae</taxon>
        <taxon>Triticinae</taxon>
        <taxon>Aegilops</taxon>
    </lineage>
</organism>
<dbReference type="InterPro" id="IPR000719">
    <property type="entry name" value="Prot_kinase_dom"/>
</dbReference>
<keyword evidence="1" id="KW-0812">Transmembrane</keyword>
<dbReference type="Pfam" id="PF00069">
    <property type="entry name" value="Pkinase"/>
    <property type="match status" value="1"/>
</dbReference>
<keyword evidence="4" id="KW-1185">Reference proteome</keyword>
<dbReference type="Proteomes" id="UP000015105">
    <property type="component" value="Chromosome 4D"/>
</dbReference>
<dbReference type="GO" id="GO:0005524">
    <property type="term" value="F:ATP binding"/>
    <property type="evidence" value="ECO:0007669"/>
    <property type="project" value="InterPro"/>
</dbReference>